<name>A0A3N6PXG3_9CYAN</name>
<dbReference type="OrthoDB" id="467509at2"/>
<dbReference type="InterPro" id="IPR021855">
    <property type="entry name" value="PAM68-like"/>
</dbReference>
<keyword evidence="2" id="KW-0472">Membrane</keyword>
<reference evidence="3 4" key="1">
    <citation type="journal article" date="2018" name="ACS Chem. Biol.">
        <title>Ketoreductase domain dysfunction expands chemodiversity: malyngamide biosynthesis in the cyanobacterium Okeania hirsuta.</title>
        <authorList>
            <person name="Moss N.A."/>
            <person name="Leao T."/>
            <person name="Rankin M."/>
            <person name="McCullough T.M."/>
            <person name="Qu P."/>
            <person name="Korobeynikov A."/>
            <person name="Smith J.L."/>
            <person name="Gerwick L."/>
            <person name="Gerwick W.H."/>
        </authorList>
    </citation>
    <scope>NUCLEOTIDE SEQUENCE [LARGE SCALE GENOMIC DNA]</scope>
    <source>
        <strain evidence="3 4">PAB10Feb10-1</strain>
    </source>
</reference>
<organism evidence="3 4">
    <name type="scientific">Okeania hirsuta</name>
    <dbReference type="NCBI Taxonomy" id="1458930"/>
    <lineage>
        <taxon>Bacteria</taxon>
        <taxon>Bacillati</taxon>
        <taxon>Cyanobacteriota</taxon>
        <taxon>Cyanophyceae</taxon>
        <taxon>Oscillatoriophycideae</taxon>
        <taxon>Oscillatoriales</taxon>
        <taxon>Microcoleaceae</taxon>
        <taxon>Okeania</taxon>
    </lineage>
</organism>
<dbReference type="RefSeq" id="WP_124144297.1">
    <property type="nucleotide sequence ID" value="NZ_CAWOKI010000007.1"/>
</dbReference>
<evidence type="ECO:0000256" key="2">
    <source>
        <dbReference type="SAM" id="Phobius"/>
    </source>
</evidence>
<sequence>MSSEPSRQPLPFEPAKNRKKQGKKLSPSPKTKTVDEQKSSNVKNQPKNISNQKRQQLKEDSSIPEVVSRRMISRMVLFSGTPLILSLLTFVISYFIISNDILVLPNQAVLLVSMGFFGLSVIGLSYGLFSASWDEDRKGSLFGWQELKTNFQRVKEARKEAK</sequence>
<proteinExistence type="predicted"/>
<evidence type="ECO:0000256" key="1">
    <source>
        <dbReference type="SAM" id="MobiDB-lite"/>
    </source>
</evidence>
<dbReference type="PANTHER" id="PTHR34575">
    <property type="entry name" value="PROTEIN PAM68, CHLOROPLASTIC"/>
    <property type="match status" value="1"/>
</dbReference>
<dbReference type="PANTHER" id="PTHR34575:SF1">
    <property type="entry name" value="PROTEIN PAM68, CHLOROPLASTIC"/>
    <property type="match status" value="1"/>
</dbReference>
<comment type="caution">
    <text evidence="3">The sequence shown here is derived from an EMBL/GenBank/DDBJ whole genome shotgun (WGS) entry which is preliminary data.</text>
</comment>
<keyword evidence="2" id="KW-1133">Transmembrane helix</keyword>
<accession>A0A3N6PXG3</accession>
<feature type="transmembrane region" description="Helical" evidence="2">
    <location>
        <begin position="109"/>
        <end position="129"/>
    </location>
</feature>
<dbReference type="AlphaFoldDB" id="A0A3N6PXG3"/>
<dbReference type="EMBL" id="RCBY01000178">
    <property type="protein sequence ID" value="RQH30288.1"/>
    <property type="molecule type" value="Genomic_DNA"/>
</dbReference>
<protein>
    <submittedName>
        <fullName evidence="3">DUF3464 family protein</fullName>
    </submittedName>
</protein>
<feature type="compositionally biased region" description="Polar residues" evidence="1">
    <location>
        <begin position="39"/>
        <end position="54"/>
    </location>
</feature>
<keyword evidence="4" id="KW-1185">Reference proteome</keyword>
<evidence type="ECO:0000313" key="3">
    <source>
        <dbReference type="EMBL" id="RQH30288.1"/>
    </source>
</evidence>
<feature type="transmembrane region" description="Helical" evidence="2">
    <location>
        <begin position="76"/>
        <end position="97"/>
    </location>
</feature>
<evidence type="ECO:0000313" key="4">
    <source>
        <dbReference type="Proteomes" id="UP000269154"/>
    </source>
</evidence>
<keyword evidence="2" id="KW-0812">Transmembrane</keyword>
<dbReference type="Proteomes" id="UP000269154">
    <property type="component" value="Unassembled WGS sequence"/>
</dbReference>
<feature type="region of interest" description="Disordered" evidence="1">
    <location>
        <begin position="1"/>
        <end position="62"/>
    </location>
</feature>
<gene>
    <name evidence="3" type="ORF">D5R40_23935</name>
</gene>
<dbReference type="Pfam" id="PF11947">
    <property type="entry name" value="DUF3464"/>
    <property type="match status" value="1"/>
</dbReference>